<feature type="domain" description="PAC" evidence="19">
    <location>
        <begin position="316"/>
        <end position="368"/>
    </location>
</feature>
<feature type="domain" description="PAC" evidence="19">
    <location>
        <begin position="857"/>
        <end position="909"/>
    </location>
</feature>
<dbReference type="SUPFAM" id="SSF52172">
    <property type="entry name" value="CheY-like"/>
    <property type="match status" value="1"/>
</dbReference>
<feature type="domain" description="PAS" evidence="18">
    <location>
        <begin position="785"/>
        <end position="840"/>
    </location>
</feature>
<dbReference type="Gene3D" id="2.10.70.100">
    <property type="match status" value="1"/>
</dbReference>
<keyword evidence="11" id="KW-0902">Two-component regulatory system</keyword>
<feature type="domain" description="PAC" evidence="19">
    <location>
        <begin position="194"/>
        <end position="246"/>
    </location>
</feature>
<feature type="domain" description="PAC" evidence="19">
    <location>
        <begin position="443"/>
        <end position="495"/>
    </location>
</feature>
<evidence type="ECO:0000256" key="2">
    <source>
        <dbReference type="ARBA" id="ARBA00004141"/>
    </source>
</evidence>
<dbReference type="Gene3D" id="1.10.287.130">
    <property type="match status" value="1"/>
</dbReference>
<evidence type="ECO:0000256" key="1">
    <source>
        <dbReference type="ARBA" id="ARBA00000085"/>
    </source>
</evidence>
<dbReference type="SMART" id="SM00091">
    <property type="entry name" value="PAS"/>
    <property type="match status" value="5"/>
</dbReference>
<dbReference type="InterPro" id="IPR036097">
    <property type="entry name" value="HisK_dim/P_sf"/>
</dbReference>
<dbReference type="Pfam" id="PF08447">
    <property type="entry name" value="PAS_3"/>
    <property type="match status" value="1"/>
</dbReference>
<evidence type="ECO:0000256" key="13">
    <source>
        <dbReference type="PROSITE-ProRule" id="PRU00169"/>
    </source>
</evidence>
<keyword evidence="4 13" id="KW-0597">Phosphoprotein</keyword>
<evidence type="ECO:0000259" key="16">
    <source>
        <dbReference type="PROSITE" id="PS50109"/>
    </source>
</evidence>
<dbReference type="Pfam" id="PF13493">
    <property type="entry name" value="DUF4118"/>
    <property type="match status" value="1"/>
</dbReference>
<keyword evidence="7" id="KW-0547">Nucleotide-binding</keyword>
<dbReference type="PROSITE" id="PS50112">
    <property type="entry name" value="PAS"/>
    <property type="match status" value="4"/>
</dbReference>
<dbReference type="Gene3D" id="3.30.450.20">
    <property type="entry name" value="PAS domain"/>
    <property type="match status" value="5"/>
</dbReference>
<dbReference type="PROSITE" id="PS50113">
    <property type="entry name" value="PAC"/>
    <property type="match status" value="4"/>
</dbReference>
<keyword evidence="5 20" id="KW-0808">Transferase</keyword>
<dbReference type="InterPro" id="IPR003661">
    <property type="entry name" value="HisK_dim/P_dom"/>
</dbReference>
<dbReference type="InterPro" id="IPR011006">
    <property type="entry name" value="CheY-like_superfamily"/>
</dbReference>
<dbReference type="Pfam" id="PF00072">
    <property type="entry name" value="Response_reg"/>
    <property type="match status" value="1"/>
</dbReference>
<feature type="transmembrane region" description="Helical" evidence="15">
    <location>
        <begin position="12"/>
        <end position="30"/>
    </location>
</feature>
<dbReference type="GO" id="GO:0009927">
    <property type="term" value="F:histidine phosphotransfer kinase activity"/>
    <property type="evidence" value="ECO:0007669"/>
    <property type="project" value="TreeGrafter"/>
</dbReference>
<dbReference type="FunFam" id="3.30.565.10:FF:000006">
    <property type="entry name" value="Sensor histidine kinase WalK"/>
    <property type="match status" value="1"/>
</dbReference>
<dbReference type="SUPFAM" id="SSF47384">
    <property type="entry name" value="Homodimeric domain of signal transducing histidine kinase"/>
    <property type="match status" value="1"/>
</dbReference>
<keyword evidence="14" id="KW-0175">Coiled coil</keyword>
<feature type="modified residue" description="4-aspartylphosphate" evidence="13">
    <location>
        <position position="1207"/>
    </location>
</feature>
<dbReference type="InterPro" id="IPR038318">
    <property type="entry name" value="KdpD_sf"/>
</dbReference>
<dbReference type="Gene3D" id="3.30.565.10">
    <property type="entry name" value="Histidine kinase-like ATPase, C-terminal domain"/>
    <property type="match status" value="1"/>
</dbReference>
<dbReference type="RefSeq" id="WP_246196654.1">
    <property type="nucleotide sequence ID" value="NZ_CP042997.1"/>
</dbReference>
<dbReference type="InterPro" id="IPR036890">
    <property type="entry name" value="HATPase_C_sf"/>
</dbReference>
<dbReference type="Pfam" id="PF00512">
    <property type="entry name" value="HisKA"/>
    <property type="match status" value="1"/>
</dbReference>
<evidence type="ECO:0000313" key="20">
    <source>
        <dbReference type="EMBL" id="QEH37299.1"/>
    </source>
</evidence>
<dbReference type="InterPro" id="IPR005467">
    <property type="entry name" value="His_kinase_dom"/>
</dbReference>
<dbReference type="SMART" id="SM00387">
    <property type="entry name" value="HATPase_c"/>
    <property type="match status" value="1"/>
</dbReference>
<dbReference type="GO" id="GO:0005524">
    <property type="term" value="F:ATP binding"/>
    <property type="evidence" value="ECO:0007669"/>
    <property type="project" value="UniProtKB-KW"/>
</dbReference>
<dbReference type="SMART" id="SM00388">
    <property type="entry name" value="HisKA"/>
    <property type="match status" value="1"/>
</dbReference>
<keyword evidence="6 15" id="KW-0812">Transmembrane</keyword>
<protein>
    <recommendedName>
        <fullName evidence="3">histidine kinase</fullName>
        <ecNumber evidence="3">2.7.13.3</ecNumber>
    </recommendedName>
</protein>
<dbReference type="InterPro" id="IPR029016">
    <property type="entry name" value="GAF-like_dom_sf"/>
</dbReference>
<feature type="domain" description="Histidine kinase" evidence="16">
    <location>
        <begin position="920"/>
        <end position="1137"/>
    </location>
</feature>
<evidence type="ECO:0000313" key="21">
    <source>
        <dbReference type="Proteomes" id="UP000324233"/>
    </source>
</evidence>
<evidence type="ECO:0000256" key="12">
    <source>
        <dbReference type="ARBA" id="ARBA00023136"/>
    </source>
</evidence>
<dbReference type="SMART" id="SM00448">
    <property type="entry name" value="REC"/>
    <property type="match status" value="1"/>
</dbReference>
<dbReference type="SMART" id="SM00086">
    <property type="entry name" value="PAC"/>
    <property type="match status" value="5"/>
</dbReference>
<keyword evidence="21" id="KW-1185">Reference proteome</keyword>
<organism evidence="20 21">
    <name type="scientific">Aquisphaera giovannonii</name>
    <dbReference type="NCBI Taxonomy" id="406548"/>
    <lineage>
        <taxon>Bacteria</taxon>
        <taxon>Pseudomonadati</taxon>
        <taxon>Planctomycetota</taxon>
        <taxon>Planctomycetia</taxon>
        <taxon>Isosphaerales</taxon>
        <taxon>Isosphaeraceae</taxon>
        <taxon>Aquisphaera</taxon>
    </lineage>
</organism>
<dbReference type="Proteomes" id="UP000324233">
    <property type="component" value="Chromosome"/>
</dbReference>
<evidence type="ECO:0000256" key="11">
    <source>
        <dbReference type="ARBA" id="ARBA00023012"/>
    </source>
</evidence>
<dbReference type="Pfam" id="PF08448">
    <property type="entry name" value="PAS_4"/>
    <property type="match status" value="1"/>
</dbReference>
<dbReference type="PROSITE" id="PS50109">
    <property type="entry name" value="HIS_KIN"/>
    <property type="match status" value="1"/>
</dbReference>
<dbReference type="CDD" id="cd17580">
    <property type="entry name" value="REC_2_DhkD-like"/>
    <property type="match status" value="1"/>
</dbReference>
<dbReference type="InterPro" id="IPR003594">
    <property type="entry name" value="HATPase_dom"/>
</dbReference>
<accession>A0A5B9WAM2</accession>
<feature type="coiled-coil region" evidence="14">
    <location>
        <begin position="893"/>
        <end position="920"/>
    </location>
</feature>
<dbReference type="Gene3D" id="3.30.450.40">
    <property type="match status" value="1"/>
</dbReference>
<evidence type="ECO:0000256" key="3">
    <source>
        <dbReference type="ARBA" id="ARBA00012438"/>
    </source>
</evidence>
<dbReference type="InterPro" id="IPR004358">
    <property type="entry name" value="Sig_transdc_His_kin-like_C"/>
</dbReference>
<dbReference type="Gene3D" id="3.40.50.2300">
    <property type="match status" value="1"/>
</dbReference>
<evidence type="ECO:0000256" key="10">
    <source>
        <dbReference type="ARBA" id="ARBA00022989"/>
    </source>
</evidence>
<keyword evidence="10 15" id="KW-1133">Transmembrane helix</keyword>
<feature type="domain" description="PAS" evidence="18">
    <location>
        <begin position="243"/>
        <end position="313"/>
    </location>
</feature>
<dbReference type="CDD" id="cd00082">
    <property type="entry name" value="HisKA"/>
    <property type="match status" value="1"/>
</dbReference>
<proteinExistence type="predicted"/>
<dbReference type="Pfam" id="PF01590">
    <property type="entry name" value="GAF"/>
    <property type="match status" value="1"/>
</dbReference>
<keyword evidence="12 15" id="KW-0472">Membrane</keyword>
<gene>
    <name evidence="20" type="primary">luxQ_12</name>
    <name evidence="20" type="ORF">OJF2_58890</name>
</gene>
<keyword evidence="8 20" id="KW-0418">Kinase</keyword>
<dbReference type="InterPro" id="IPR001610">
    <property type="entry name" value="PAC"/>
</dbReference>
<evidence type="ECO:0000256" key="15">
    <source>
        <dbReference type="SAM" id="Phobius"/>
    </source>
</evidence>
<dbReference type="InterPro" id="IPR025201">
    <property type="entry name" value="KdpD_TM"/>
</dbReference>
<dbReference type="SUPFAM" id="SSF55781">
    <property type="entry name" value="GAF domain-like"/>
    <property type="match status" value="1"/>
</dbReference>
<dbReference type="GO" id="GO:0005886">
    <property type="term" value="C:plasma membrane"/>
    <property type="evidence" value="ECO:0007669"/>
    <property type="project" value="TreeGrafter"/>
</dbReference>
<dbReference type="SUPFAM" id="SSF55785">
    <property type="entry name" value="PYP-like sensor domain (PAS domain)"/>
    <property type="match status" value="5"/>
</dbReference>
<dbReference type="EC" id="2.7.13.3" evidence="3"/>
<dbReference type="SUPFAM" id="SSF55874">
    <property type="entry name" value="ATPase domain of HSP90 chaperone/DNA topoisomerase II/histidine kinase"/>
    <property type="match status" value="1"/>
</dbReference>
<dbReference type="Pfam" id="PF00989">
    <property type="entry name" value="PAS"/>
    <property type="match status" value="3"/>
</dbReference>
<evidence type="ECO:0000259" key="17">
    <source>
        <dbReference type="PROSITE" id="PS50110"/>
    </source>
</evidence>
<evidence type="ECO:0000256" key="5">
    <source>
        <dbReference type="ARBA" id="ARBA00022679"/>
    </source>
</evidence>
<dbReference type="GO" id="GO:0006355">
    <property type="term" value="P:regulation of DNA-templated transcription"/>
    <property type="evidence" value="ECO:0007669"/>
    <property type="project" value="InterPro"/>
</dbReference>
<dbReference type="AlphaFoldDB" id="A0A5B9WAM2"/>
<dbReference type="InterPro" id="IPR000014">
    <property type="entry name" value="PAS"/>
</dbReference>
<evidence type="ECO:0000259" key="19">
    <source>
        <dbReference type="PROSITE" id="PS50113"/>
    </source>
</evidence>
<feature type="transmembrane region" description="Helical" evidence="15">
    <location>
        <begin position="84"/>
        <end position="105"/>
    </location>
</feature>
<dbReference type="EMBL" id="CP042997">
    <property type="protein sequence ID" value="QEH37299.1"/>
    <property type="molecule type" value="Genomic_DNA"/>
</dbReference>
<dbReference type="GO" id="GO:0000155">
    <property type="term" value="F:phosphorelay sensor kinase activity"/>
    <property type="evidence" value="ECO:0007669"/>
    <property type="project" value="InterPro"/>
</dbReference>
<reference evidence="20 21" key="1">
    <citation type="submission" date="2019-08" db="EMBL/GenBank/DDBJ databases">
        <title>Deep-cultivation of Planctomycetes and their phenomic and genomic characterization uncovers novel biology.</title>
        <authorList>
            <person name="Wiegand S."/>
            <person name="Jogler M."/>
            <person name="Boedeker C."/>
            <person name="Pinto D."/>
            <person name="Vollmers J."/>
            <person name="Rivas-Marin E."/>
            <person name="Kohn T."/>
            <person name="Peeters S.H."/>
            <person name="Heuer A."/>
            <person name="Rast P."/>
            <person name="Oberbeckmann S."/>
            <person name="Bunk B."/>
            <person name="Jeske O."/>
            <person name="Meyerdierks A."/>
            <person name="Storesund J.E."/>
            <person name="Kallscheuer N."/>
            <person name="Luecker S."/>
            <person name="Lage O.M."/>
            <person name="Pohl T."/>
            <person name="Merkel B.J."/>
            <person name="Hornburger P."/>
            <person name="Mueller R.-W."/>
            <person name="Bruemmer F."/>
            <person name="Labrenz M."/>
            <person name="Spormann A.M."/>
            <person name="Op den Camp H."/>
            <person name="Overmann J."/>
            <person name="Amann R."/>
            <person name="Jetten M.S.M."/>
            <person name="Mascher T."/>
            <person name="Medema M.H."/>
            <person name="Devos D.P."/>
            <person name="Kaster A.-K."/>
            <person name="Ovreas L."/>
            <person name="Rohde M."/>
            <person name="Galperin M.Y."/>
            <person name="Jogler C."/>
        </authorList>
    </citation>
    <scope>NUCLEOTIDE SEQUENCE [LARGE SCALE GENOMIC DNA]</scope>
    <source>
        <strain evidence="20 21">OJF2</strain>
    </source>
</reference>
<evidence type="ECO:0000256" key="8">
    <source>
        <dbReference type="ARBA" id="ARBA00022777"/>
    </source>
</evidence>
<name>A0A5B9WAM2_9BACT</name>
<dbReference type="CDD" id="cd00130">
    <property type="entry name" value="PAS"/>
    <property type="match status" value="5"/>
</dbReference>
<evidence type="ECO:0000259" key="18">
    <source>
        <dbReference type="PROSITE" id="PS50112"/>
    </source>
</evidence>
<dbReference type="NCBIfam" id="TIGR00229">
    <property type="entry name" value="sensory_box"/>
    <property type="match status" value="5"/>
</dbReference>
<comment type="catalytic activity">
    <reaction evidence="1">
        <text>ATP + protein L-histidine = ADP + protein N-phospho-L-histidine.</text>
        <dbReference type="EC" id="2.7.13.3"/>
    </reaction>
</comment>
<dbReference type="PROSITE" id="PS50110">
    <property type="entry name" value="RESPONSE_REGULATORY"/>
    <property type="match status" value="1"/>
</dbReference>
<evidence type="ECO:0000256" key="4">
    <source>
        <dbReference type="ARBA" id="ARBA00022553"/>
    </source>
</evidence>
<evidence type="ECO:0000256" key="6">
    <source>
        <dbReference type="ARBA" id="ARBA00022692"/>
    </source>
</evidence>
<dbReference type="PANTHER" id="PTHR43047:SF72">
    <property type="entry name" value="OSMOSENSING HISTIDINE PROTEIN KINASE SLN1"/>
    <property type="match status" value="1"/>
</dbReference>
<dbReference type="InterPro" id="IPR001789">
    <property type="entry name" value="Sig_transdc_resp-reg_receiver"/>
</dbReference>
<dbReference type="InterPro" id="IPR013655">
    <property type="entry name" value="PAS_fold_3"/>
</dbReference>
<feature type="domain" description="PAS" evidence="18">
    <location>
        <begin position="116"/>
        <end position="189"/>
    </location>
</feature>
<feature type="domain" description="PAS" evidence="18">
    <location>
        <begin position="369"/>
        <end position="440"/>
    </location>
</feature>
<sequence length="1278" mass="139855">MSRAEADLVKSYGAAVLSVTTAFLLTYATWPALRPTPWAFFFASIVASAWYAGEGPGLLATALTAVLGNVFFLTPYGAPSLDAGSLVPTATFLIVSLFIVGLASAGRRADASDRAGRRHLRATMMSIGDAVIATDVAGRVTLMNGVAESLTGWEAGEAAGRRLDEVFSILDESTRGTVPNPVEKVLESGHIQGLANHTVLVARDGTERPIDDSAAPIRDDSGDLVGVVLVFRDISERKEAEADRARLAAIVESTDDAVISETLDGVVLTWNAGAERVFGHSAAEMVGRPITRIIPPDRLDEERAIPDRLRRGDRLEQFDTRRVTKDGRLVDVSLTISPIRDERGEIIGLSRVARDVTGRRTAEAERARLAETLRLALDAAELGTWEWDPPTDLVTLSDRGALIYGLPPGQSYSREWMRGLIHAEDRDRAREASARAVSDHSDYNVEYRLERPDEGMAWVFARGRGVYAPDGSLMRMLGVVQDVTPRKKAEETLRASEAHLRFLADLGEVTRSLTDPDELMKASARLLAERLGTDRCAYAEVEDEALYFITGDHTRGVPSIVGRWPVAAFGAEHHRMMRAAEPYVVHDVDADPRIGPAERTAYRATAIQAVICVPLHKEGRFTAAMAVHQKEPRRWTAAELELVTTVVGRCWEALERARMERALREREARYRAIVEASPECVKVVAPDGTLLQMNPAGLAMLEADETALGSSMYDAIAPEHREACRAFNERICRGERGTLECDFIGRCGTRRHMEFTAVPLPAPAGGFAQLAVGRDVTARRRAEARMARDAQILAAVRDSVVVTDPAGVVTYWNEGATRLFGWDAEEMLGRPYPERFPEPERSWMAEQIRSRSSGSEWSGEYLDYRKDGSRVWIEARVSSIADAEGRIVGVLGVARDINDRKRAEEELKEAARQKDEFLAMLAHELRNPLSAVGNAVALLKLTDAPDRLEFALDVIERQMRHLTRLIDDLLDVSRISRGKIELRKEVLDATSMLDGAVESVRSLVRARGHALDVSVDPGNLWVHADPTRLEQVVVNLLNNAAKYSEDGGRIRLSARGEGDEVVIRVQDSGIGIPPEKLTQIFELFAQGDRSLARSEGGLGIGLTVVKKLVELHGGTVVARSEGFGRGSEFTIRLPAAKGREGARPGPAGRTPGAGKRAKILVVDDNEDTAIAMSRLLRALGHEVWTAHSGPDAIQAAREHRPEFILLDIGLPGMDGYEVASRLRREDCGKHAVIVAVSGYGQEEDRRRSREAGFDHHMIKPVDHDALLALLSGGGIGKG</sequence>
<dbReference type="KEGG" id="agv:OJF2_58890"/>
<dbReference type="InterPro" id="IPR035965">
    <property type="entry name" value="PAS-like_dom_sf"/>
</dbReference>
<evidence type="ECO:0000256" key="9">
    <source>
        <dbReference type="ARBA" id="ARBA00022840"/>
    </source>
</evidence>
<dbReference type="InterPro" id="IPR013656">
    <property type="entry name" value="PAS_4"/>
</dbReference>
<dbReference type="InterPro" id="IPR000700">
    <property type="entry name" value="PAS-assoc_C"/>
</dbReference>
<keyword evidence="9" id="KW-0067">ATP-binding</keyword>
<dbReference type="PANTHER" id="PTHR43047">
    <property type="entry name" value="TWO-COMPONENT HISTIDINE PROTEIN KINASE"/>
    <property type="match status" value="1"/>
</dbReference>
<dbReference type="InterPro" id="IPR013767">
    <property type="entry name" value="PAS_fold"/>
</dbReference>
<dbReference type="Gene3D" id="1.20.120.620">
    <property type="entry name" value="Backbone structure of the membrane domain of e. Coli histidine kinase receptor kdpd"/>
    <property type="match status" value="1"/>
</dbReference>
<comment type="subcellular location">
    <subcellularLocation>
        <location evidence="2">Membrane</location>
        <topology evidence="2">Multi-pass membrane protein</topology>
    </subcellularLocation>
</comment>
<feature type="transmembrane region" description="Helical" evidence="15">
    <location>
        <begin position="58"/>
        <end position="78"/>
    </location>
</feature>
<evidence type="ECO:0000256" key="7">
    <source>
        <dbReference type="ARBA" id="ARBA00022741"/>
    </source>
</evidence>
<feature type="domain" description="Response regulatory" evidence="17">
    <location>
        <begin position="1158"/>
        <end position="1274"/>
    </location>
</feature>
<dbReference type="SMART" id="SM00065">
    <property type="entry name" value="GAF"/>
    <property type="match status" value="1"/>
</dbReference>
<dbReference type="InterPro" id="IPR003018">
    <property type="entry name" value="GAF"/>
</dbReference>
<evidence type="ECO:0000256" key="14">
    <source>
        <dbReference type="SAM" id="Coils"/>
    </source>
</evidence>
<dbReference type="Pfam" id="PF02518">
    <property type="entry name" value="HATPase_c"/>
    <property type="match status" value="1"/>
</dbReference>
<dbReference type="PRINTS" id="PR00344">
    <property type="entry name" value="BCTRLSENSOR"/>
</dbReference>